<dbReference type="Proteomes" id="UP000545386">
    <property type="component" value="Unassembled WGS sequence"/>
</dbReference>
<dbReference type="InterPro" id="IPR018777">
    <property type="entry name" value="Replication_initiator_prot_A"/>
</dbReference>
<protein>
    <submittedName>
        <fullName evidence="1">Replication initiator protein A</fullName>
    </submittedName>
</protein>
<dbReference type="Pfam" id="PF10134">
    <property type="entry name" value="RPA"/>
    <property type="match status" value="1"/>
</dbReference>
<keyword evidence="2" id="KW-1185">Reference proteome</keyword>
<dbReference type="RefSeq" id="WP_185778591.1">
    <property type="nucleotide sequence ID" value="NZ_JACJUU010000001.1"/>
</dbReference>
<organism evidence="1 2">
    <name type="scientific">Pusillimonas minor</name>
    <dbReference type="NCBI Taxonomy" id="2697024"/>
    <lineage>
        <taxon>Bacteria</taxon>
        <taxon>Pseudomonadati</taxon>
        <taxon>Pseudomonadota</taxon>
        <taxon>Betaproteobacteria</taxon>
        <taxon>Burkholderiales</taxon>
        <taxon>Alcaligenaceae</taxon>
        <taxon>Pusillimonas</taxon>
    </lineage>
</organism>
<sequence>MQNQQTPLDRIKSMALCAQRKHLDDNDATVPLQAPKSENQPEVAMASMLRHAPAGDAQRDLFAPPMWDISTKDSQSMMDVAVFRLSKRDKRPGETIHYELADGYIEVKAGPDGMASVWDYDIILMAISYLTEAMNRHREGRCEMPTRLIRPSVMEILKFCRRPVGGRQYEELESTLDRLKNTTLKIVRTRKGRNGRVIRMAEGEGLLSNYRVLSYAENGKVASVELEVPNWIYREVVQAQQPEILTIHPDYFLIEPGIGRYLYRLARRVAGRGRARWSFKLIYERSGSTGTFKEFCRMLRKQIQINDLPEYVLTEEPGKTGPMLVIVNREASIDDKPVESEE</sequence>
<name>A0A842HLI4_9BURK</name>
<accession>A0A842HLI4</accession>
<gene>
    <name evidence="1" type="ORF">GTU67_02510</name>
</gene>
<dbReference type="EMBL" id="JACJUU010000001">
    <property type="protein sequence ID" value="MBC2768784.1"/>
    <property type="molecule type" value="Genomic_DNA"/>
</dbReference>
<reference evidence="1 2" key="1">
    <citation type="submission" date="2020-08" db="EMBL/GenBank/DDBJ databases">
        <title>Paraeoetvoesia sp. YC-7-48 draft genome sequence.</title>
        <authorList>
            <person name="Yao L."/>
        </authorList>
    </citation>
    <scope>NUCLEOTIDE SEQUENCE [LARGE SCALE GENOMIC DNA]</scope>
    <source>
        <strain evidence="2">YC-7-48</strain>
    </source>
</reference>
<comment type="caution">
    <text evidence="1">The sequence shown here is derived from an EMBL/GenBank/DDBJ whole genome shotgun (WGS) entry which is preliminary data.</text>
</comment>
<proteinExistence type="predicted"/>
<evidence type="ECO:0000313" key="1">
    <source>
        <dbReference type="EMBL" id="MBC2768784.1"/>
    </source>
</evidence>
<dbReference type="AlphaFoldDB" id="A0A842HLI4"/>
<evidence type="ECO:0000313" key="2">
    <source>
        <dbReference type="Proteomes" id="UP000545386"/>
    </source>
</evidence>